<dbReference type="SUPFAM" id="SSF88723">
    <property type="entry name" value="PIN domain-like"/>
    <property type="match status" value="1"/>
</dbReference>
<feature type="domain" description="PIN" evidence="1">
    <location>
        <begin position="11"/>
        <end position="132"/>
    </location>
</feature>
<keyword evidence="3" id="KW-1185">Reference proteome</keyword>
<dbReference type="InterPro" id="IPR029060">
    <property type="entry name" value="PIN-like_dom_sf"/>
</dbReference>
<dbReference type="Pfam" id="PF10130">
    <property type="entry name" value="PIN_2"/>
    <property type="match status" value="1"/>
</dbReference>
<comment type="caution">
    <text evidence="2">The sequence shown here is derived from an EMBL/GenBank/DDBJ whole genome shotgun (WGS) entry which is preliminary data.</text>
</comment>
<dbReference type="InterPro" id="IPR002716">
    <property type="entry name" value="PIN_dom"/>
</dbReference>
<accession>A0ABP8MDZ0</accession>
<dbReference type="EMBL" id="BAABHD010000003">
    <property type="protein sequence ID" value="GAA4447093.1"/>
    <property type="molecule type" value="Genomic_DNA"/>
</dbReference>
<dbReference type="Proteomes" id="UP001501175">
    <property type="component" value="Unassembled WGS sequence"/>
</dbReference>
<organism evidence="2 3">
    <name type="scientific">Nibrella saemangeumensis</name>
    <dbReference type="NCBI Taxonomy" id="1084526"/>
    <lineage>
        <taxon>Bacteria</taxon>
        <taxon>Pseudomonadati</taxon>
        <taxon>Bacteroidota</taxon>
        <taxon>Cytophagia</taxon>
        <taxon>Cytophagales</taxon>
        <taxon>Spirosomataceae</taxon>
        <taxon>Nibrella</taxon>
    </lineage>
</organism>
<name>A0ABP8MDZ0_9BACT</name>
<dbReference type="RefSeq" id="WP_345239897.1">
    <property type="nucleotide sequence ID" value="NZ_BAABHD010000003.1"/>
</dbReference>
<gene>
    <name evidence="2" type="ORF">GCM10023189_03020</name>
</gene>
<reference evidence="3" key="1">
    <citation type="journal article" date="2019" name="Int. J. Syst. Evol. Microbiol.">
        <title>The Global Catalogue of Microorganisms (GCM) 10K type strain sequencing project: providing services to taxonomists for standard genome sequencing and annotation.</title>
        <authorList>
            <consortium name="The Broad Institute Genomics Platform"/>
            <consortium name="The Broad Institute Genome Sequencing Center for Infectious Disease"/>
            <person name="Wu L."/>
            <person name="Ma J."/>
        </authorList>
    </citation>
    <scope>NUCLEOTIDE SEQUENCE [LARGE SCALE GENOMIC DNA]</scope>
    <source>
        <strain evidence="3">JCM 17927</strain>
    </source>
</reference>
<dbReference type="Gene3D" id="3.40.50.1010">
    <property type="entry name" value="5'-nuclease"/>
    <property type="match status" value="1"/>
</dbReference>
<protein>
    <recommendedName>
        <fullName evidence="1">PIN domain-containing protein</fullName>
    </recommendedName>
</protein>
<proteinExistence type="predicted"/>
<sequence length="153" mass="17161">MAVSTLPPELVADVNLIFSYLISGRKALIFEKIRIFVPDFALTELQKYEAVIKQKTRQTPYELKEFALALFTHITVVPTLLISSQSFYQAFMLCKGVDPNDTPYVALALELQLPLLTKDKQLSNGLQTNGFTNVITLEELLSLNDNLPDNPTV</sequence>
<evidence type="ECO:0000313" key="2">
    <source>
        <dbReference type="EMBL" id="GAA4447093.1"/>
    </source>
</evidence>
<evidence type="ECO:0000259" key="1">
    <source>
        <dbReference type="Pfam" id="PF10130"/>
    </source>
</evidence>
<evidence type="ECO:0000313" key="3">
    <source>
        <dbReference type="Proteomes" id="UP001501175"/>
    </source>
</evidence>